<dbReference type="CDD" id="cd02522">
    <property type="entry name" value="GT_2_like_a"/>
    <property type="match status" value="1"/>
</dbReference>
<dbReference type="InterPro" id="IPR001173">
    <property type="entry name" value="Glyco_trans_2-like"/>
</dbReference>
<comment type="caution">
    <text evidence="7">The sequence shown here is derived from an EMBL/GenBank/DDBJ whole genome shotgun (WGS) entry which is preliminary data.</text>
</comment>
<proteinExistence type="predicted"/>
<dbReference type="Pfam" id="PF00535">
    <property type="entry name" value="Glycos_transf_2"/>
    <property type="match status" value="1"/>
</dbReference>
<feature type="domain" description="Glycosyltransferase 2-like" evidence="6">
    <location>
        <begin position="10"/>
        <end position="98"/>
    </location>
</feature>
<dbReference type="GO" id="GO:0016757">
    <property type="term" value="F:glycosyltransferase activity"/>
    <property type="evidence" value="ECO:0007669"/>
    <property type="project" value="UniProtKB-KW"/>
</dbReference>
<dbReference type="EMBL" id="JAPTGG010000001">
    <property type="protein sequence ID" value="MCZ0863836.1"/>
    <property type="molecule type" value="Genomic_DNA"/>
</dbReference>
<comment type="subcellular location">
    <subcellularLocation>
        <location evidence="1">Cell membrane</location>
    </subcellularLocation>
</comment>
<accession>A0A9J6RHA2</accession>
<evidence type="ECO:0000313" key="7">
    <source>
        <dbReference type="EMBL" id="MCZ0863836.1"/>
    </source>
</evidence>
<protein>
    <submittedName>
        <fullName evidence="7">TIGR04283 family arsenosugar biosynthesis glycosyltransferase</fullName>
    </submittedName>
</protein>
<dbReference type="GO" id="GO:0005886">
    <property type="term" value="C:plasma membrane"/>
    <property type="evidence" value="ECO:0007669"/>
    <property type="project" value="UniProtKB-SubCell"/>
</dbReference>
<dbReference type="InterPro" id="IPR029044">
    <property type="entry name" value="Nucleotide-diphossugar_trans"/>
</dbReference>
<keyword evidence="4" id="KW-0808">Transferase</keyword>
<organism evidence="7 8">
    <name type="scientific">Dasania phycosphaerae</name>
    <dbReference type="NCBI Taxonomy" id="2950436"/>
    <lineage>
        <taxon>Bacteria</taxon>
        <taxon>Pseudomonadati</taxon>
        <taxon>Pseudomonadota</taxon>
        <taxon>Gammaproteobacteria</taxon>
        <taxon>Cellvibrionales</taxon>
        <taxon>Spongiibacteraceae</taxon>
        <taxon>Dasania</taxon>
    </lineage>
</organism>
<dbReference type="Proteomes" id="UP001069090">
    <property type="component" value="Unassembled WGS sequence"/>
</dbReference>
<keyword evidence="2" id="KW-1003">Cell membrane</keyword>
<dbReference type="Gene3D" id="3.90.550.10">
    <property type="entry name" value="Spore Coat Polysaccharide Biosynthesis Protein SpsA, Chain A"/>
    <property type="match status" value="1"/>
</dbReference>
<evidence type="ECO:0000313" key="8">
    <source>
        <dbReference type="Proteomes" id="UP001069090"/>
    </source>
</evidence>
<dbReference type="InterPro" id="IPR026461">
    <property type="entry name" value="Trfase_2_rSAM/seldom_assoc"/>
</dbReference>
<dbReference type="PANTHER" id="PTHR43646">
    <property type="entry name" value="GLYCOSYLTRANSFERASE"/>
    <property type="match status" value="1"/>
</dbReference>
<dbReference type="AlphaFoldDB" id="A0A9J6RHA2"/>
<name>A0A9J6RHA2_9GAMM</name>
<evidence type="ECO:0000259" key="6">
    <source>
        <dbReference type="Pfam" id="PF00535"/>
    </source>
</evidence>
<evidence type="ECO:0000256" key="5">
    <source>
        <dbReference type="ARBA" id="ARBA00023136"/>
    </source>
</evidence>
<evidence type="ECO:0000256" key="4">
    <source>
        <dbReference type="ARBA" id="ARBA00022679"/>
    </source>
</evidence>
<keyword evidence="3" id="KW-0328">Glycosyltransferase</keyword>
<dbReference type="PANTHER" id="PTHR43646:SF2">
    <property type="entry name" value="GLYCOSYLTRANSFERASE 2-LIKE DOMAIN-CONTAINING PROTEIN"/>
    <property type="match status" value="1"/>
</dbReference>
<keyword evidence="8" id="KW-1185">Reference proteome</keyword>
<dbReference type="RefSeq" id="WP_258329983.1">
    <property type="nucleotide sequence ID" value="NZ_JAPTGG010000001.1"/>
</dbReference>
<evidence type="ECO:0000256" key="1">
    <source>
        <dbReference type="ARBA" id="ARBA00004236"/>
    </source>
</evidence>
<evidence type="ECO:0000256" key="2">
    <source>
        <dbReference type="ARBA" id="ARBA00022475"/>
    </source>
</evidence>
<gene>
    <name evidence="7" type="ORF">O0V09_01405</name>
</gene>
<dbReference type="SUPFAM" id="SSF53448">
    <property type="entry name" value="Nucleotide-diphospho-sugar transferases"/>
    <property type="match status" value="1"/>
</dbReference>
<sequence>MTEPAVPALSIIIPVLNESECLQASLRALQPLRQQGCEVIVVDGGSRDDSVAIAQAWADVTLPSPAGRALQMNAGAKVAQGDYLLFLHADTQLPAALSLTQLLHSQPSWGFFKLRLNSRKSLLPMVQALMNLRSSLTAVATGDQAIFVRRQVFIAQGGYPAIPLMEDVALCKQLRRLARPLVVADPVLSSSRRWLQHGVLKTIMLMWLLRLGYFLKVSPQRLHSLYYG</sequence>
<reference evidence="7 8" key="1">
    <citation type="submission" date="2022-12" db="EMBL/GenBank/DDBJ databases">
        <title>Dasania phycosphaerae sp. nov., isolated from particulate material of the south coast of Korea.</title>
        <authorList>
            <person name="Jiang Y."/>
        </authorList>
    </citation>
    <scope>NUCLEOTIDE SEQUENCE [LARGE SCALE GENOMIC DNA]</scope>
    <source>
        <strain evidence="7 8">GY-19</strain>
    </source>
</reference>
<keyword evidence="5" id="KW-0472">Membrane</keyword>
<dbReference type="NCBIfam" id="TIGR04283">
    <property type="entry name" value="glyco_like_mftF"/>
    <property type="match status" value="1"/>
</dbReference>
<evidence type="ECO:0000256" key="3">
    <source>
        <dbReference type="ARBA" id="ARBA00022676"/>
    </source>
</evidence>